<dbReference type="EMBL" id="JAIMJA010000006">
    <property type="protein sequence ID" value="MCE2594733.1"/>
    <property type="molecule type" value="Genomic_DNA"/>
</dbReference>
<gene>
    <name evidence="1" type="ORF">K6Y31_07880</name>
</gene>
<dbReference type="RefSeq" id="WP_232801676.1">
    <property type="nucleotide sequence ID" value="NZ_JAIMJA010000006.1"/>
</dbReference>
<accession>A0ABS8W858</accession>
<evidence type="ECO:0000313" key="1">
    <source>
        <dbReference type="EMBL" id="MCE2594733.1"/>
    </source>
</evidence>
<evidence type="ECO:0000313" key="2">
    <source>
        <dbReference type="Proteomes" id="UP001201273"/>
    </source>
</evidence>
<sequence>MKALPIIAAFSFTLLAGCGPISEAYEETKKEAKAASKSLLEESTGINVDELLEAKKELGVNSIEEGKQAALEHIDGVVEQTIGEPLAAVQDINAEDLEQQVNDVIKQKKTELAQWLLEDANEEE</sequence>
<proteinExistence type="predicted"/>
<protein>
    <recommendedName>
        <fullName evidence="3">Lipoprotein</fullName>
    </recommendedName>
</protein>
<organism evidence="1 2">
    <name type="scientific">Motilimonas cestriensis</name>
    <dbReference type="NCBI Taxonomy" id="2742685"/>
    <lineage>
        <taxon>Bacteria</taxon>
        <taxon>Pseudomonadati</taxon>
        <taxon>Pseudomonadota</taxon>
        <taxon>Gammaproteobacteria</taxon>
        <taxon>Alteromonadales</taxon>
        <taxon>Alteromonadales genera incertae sedis</taxon>
        <taxon>Motilimonas</taxon>
    </lineage>
</organism>
<dbReference type="PROSITE" id="PS51257">
    <property type="entry name" value="PROKAR_LIPOPROTEIN"/>
    <property type="match status" value="1"/>
</dbReference>
<evidence type="ECO:0008006" key="3">
    <source>
        <dbReference type="Google" id="ProtNLM"/>
    </source>
</evidence>
<dbReference type="Proteomes" id="UP001201273">
    <property type="component" value="Unassembled WGS sequence"/>
</dbReference>
<keyword evidence="2" id="KW-1185">Reference proteome</keyword>
<reference evidence="1 2" key="1">
    <citation type="journal article" date="2022" name="Environ. Microbiol. Rep.">
        <title>Eco-phylogenetic analyses reveal divergent evolution of vitamin B12 metabolism in the marine bacterial family 'Psychromonadaceae'.</title>
        <authorList>
            <person name="Jin X."/>
            <person name="Yang Y."/>
            <person name="Cao H."/>
            <person name="Gao B."/>
            <person name="Zhao Z."/>
        </authorList>
    </citation>
    <scope>NUCLEOTIDE SEQUENCE [LARGE SCALE GENOMIC DNA]</scope>
    <source>
        <strain evidence="1 2">MKS20</strain>
    </source>
</reference>
<name>A0ABS8W858_9GAMM</name>
<comment type="caution">
    <text evidence="1">The sequence shown here is derived from an EMBL/GenBank/DDBJ whole genome shotgun (WGS) entry which is preliminary data.</text>
</comment>